<dbReference type="PROSITE" id="PS51257">
    <property type="entry name" value="PROKAR_LIPOPROTEIN"/>
    <property type="match status" value="1"/>
</dbReference>
<evidence type="ECO:0008006" key="5">
    <source>
        <dbReference type="Google" id="ProtNLM"/>
    </source>
</evidence>
<feature type="compositionally biased region" description="Basic and acidic residues" evidence="1">
    <location>
        <begin position="50"/>
        <end position="59"/>
    </location>
</feature>
<reference evidence="3 4" key="1">
    <citation type="submission" date="2016-10" db="EMBL/GenBank/DDBJ databases">
        <authorList>
            <person name="Varghese N."/>
            <person name="Submissions S."/>
        </authorList>
    </citation>
    <scope>NUCLEOTIDE SEQUENCE [LARGE SCALE GENOMIC DNA]</scope>
    <source>
        <strain evidence="3 4">NLAE-zl-C224</strain>
    </source>
</reference>
<protein>
    <recommendedName>
        <fullName evidence="5">Lipoprotein</fullName>
    </recommendedName>
</protein>
<proteinExistence type="predicted"/>
<organism evidence="3 4">
    <name type="scientific">Clostridium cochlearium</name>
    <dbReference type="NCBI Taxonomy" id="1494"/>
    <lineage>
        <taxon>Bacteria</taxon>
        <taxon>Bacillati</taxon>
        <taxon>Bacillota</taxon>
        <taxon>Clostridia</taxon>
        <taxon>Eubacteriales</taxon>
        <taxon>Clostridiaceae</taxon>
        <taxon>Clostridium</taxon>
    </lineage>
</organism>
<dbReference type="Proteomes" id="UP000198811">
    <property type="component" value="Unassembled WGS sequence"/>
</dbReference>
<name>A0ABY0QJ57_CLOCO</name>
<sequence length="304" mass="34222">MLKSNKRYLSLLLILSMVLMVACSSSPGEQGNKQNSNATNVSSDNTQQETQKDKAKRETVEEQVLLDQNDIKITLKSLEFDGLFGPSLKVFIENNSTAPITVQVRDSSINDIMVESIFSCDVAPGKKANDKITFMESELEYAQIETIQNFELKFHVFNSDTWDVIFDSTAISIDTISDQEYTQKYDESGIVALDENDIKVVIKRVSSEDSFWGADVYVYIENNTDQDITIQTRDVSINGIMVDPIFSSEVVAGKKAYDTITFLESDLIDNDIKSIDNMELSFHIFETDGWNAIMDTPAIEVNFE</sequence>
<evidence type="ECO:0000256" key="1">
    <source>
        <dbReference type="SAM" id="MobiDB-lite"/>
    </source>
</evidence>
<feature type="compositionally biased region" description="Polar residues" evidence="1">
    <location>
        <begin position="26"/>
        <end position="49"/>
    </location>
</feature>
<keyword evidence="2" id="KW-0732">Signal</keyword>
<feature type="chain" id="PRO_5047192716" description="Lipoprotein" evidence="2">
    <location>
        <begin position="28"/>
        <end position="304"/>
    </location>
</feature>
<feature type="signal peptide" evidence="2">
    <location>
        <begin position="1"/>
        <end position="27"/>
    </location>
</feature>
<feature type="region of interest" description="Disordered" evidence="1">
    <location>
        <begin position="26"/>
        <end position="59"/>
    </location>
</feature>
<evidence type="ECO:0000256" key="2">
    <source>
        <dbReference type="SAM" id="SignalP"/>
    </source>
</evidence>
<evidence type="ECO:0000313" key="4">
    <source>
        <dbReference type="Proteomes" id="UP000198811"/>
    </source>
</evidence>
<dbReference type="EMBL" id="FNGL01000003">
    <property type="protein sequence ID" value="SDK94778.1"/>
    <property type="molecule type" value="Genomic_DNA"/>
</dbReference>
<gene>
    <name evidence="3" type="ORF">SAMN05216497_10310</name>
</gene>
<accession>A0ABY0QJ57</accession>
<comment type="caution">
    <text evidence="3">The sequence shown here is derived from an EMBL/GenBank/DDBJ whole genome shotgun (WGS) entry which is preliminary data.</text>
</comment>
<keyword evidence="4" id="KW-1185">Reference proteome</keyword>
<evidence type="ECO:0000313" key="3">
    <source>
        <dbReference type="EMBL" id="SDK94778.1"/>
    </source>
</evidence>